<gene>
    <name evidence="3" type="ORF">NMOB1V02_LOCUS12920</name>
</gene>
<dbReference type="GO" id="GO:0004252">
    <property type="term" value="F:serine-type endopeptidase activity"/>
    <property type="evidence" value="ECO:0007669"/>
    <property type="project" value="InterPro"/>
</dbReference>
<dbReference type="AlphaFoldDB" id="A0A7R9GK28"/>
<feature type="non-terminal residue" evidence="3">
    <location>
        <position position="248"/>
    </location>
</feature>
<evidence type="ECO:0000313" key="4">
    <source>
        <dbReference type="Proteomes" id="UP000678499"/>
    </source>
</evidence>
<dbReference type="EMBL" id="OA895469">
    <property type="protein sequence ID" value="CAD7285318.1"/>
    <property type="molecule type" value="Genomic_DNA"/>
</dbReference>
<feature type="compositionally biased region" description="Low complexity" evidence="1">
    <location>
        <begin position="143"/>
        <end position="163"/>
    </location>
</feature>
<feature type="non-terminal residue" evidence="3">
    <location>
        <position position="1"/>
    </location>
</feature>
<organism evidence="3">
    <name type="scientific">Notodromas monacha</name>
    <dbReference type="NCBI Taxonomy" id="399045"/>
    <lineage>
        <taxon>Eukaryota</taxon>
        <taxon>Metazoa</taxon>
        <taxon>Ecdysozoa</taxon>
        <taxon>Arthropoda</taxon>
        <taxon>Crustacea</taxon>
        <taxon>Oligostraca</taxon>
        <taxon>Ostracoda</taxon>
        <taxon>Podocopa</taxon>
        <taxon>Podocopida</taxon>
        <taxon>Cypridocopina</taxon>
        <taxon>Cypridoidea</taxon>
        <taxon>Cyprididae</taxon>
        <taxon>Notodromas</taxon>
    </lineage>
</organism>
<dbReference type="Pfam" id="PF00089">
    <property type="entry name" value="Trypsin"/>
    <property type="match status" value="1"/>
</dbReference>
<feature type="domain" description="Peptidase S1" evidence="2">
    <location>
        <begin position="8"/>
        <end position="78"/>
    </location>
</feature>
<dbReference type="EMBL" id="CAJPEX010013432">
    <property type="protein sequence ID" value="CAG0925470.1"/>
    <property type="molecule type" value="Genomic_DNA"/>
</dbReference>
<name>A0A7R9GK28_9CRUS</name>
<reference evidence="3" key="1">
    <citation type="submission" date="2020-11" db="EMBL/GenBank/DDBJ databases">
        <authorList>
            <person name="Tran Van P."/>
        </authorList>
    </citation>
    <scope>NUCLEOTIDE SEQUENCE</scope>
</reference>
<dbReference type="InterPro" id="IPR043504">
    <property type="entry name" value="Peptidase_S1_PA_chymotrypsin"/>
</dbReference>
<dbReference type="Gene3D" id="2.40.10.10">
    <property type="entry name" value="Trypsin-like serine proteases"/>
    <property type="match status" value="1"/>
</dbReference>
<proteinExistence type="predicted"/>
<evidence type="ECO:0000313" key="3">
    <source>
        <dbReference type="EMBL" id="CAD7285318.1"/>
    </source>
</evidence>
<dbReference type="InterPro" id="IPR001254">
    <property type="entry name" value="Trypsin_dom"/>
</dbReference>
<protein>
    <recommendedName>
        <fullName evidence="2">Peptidase S1 domain-containing protein</fullName>
    </recommendedName>
</protein>
<feature type="region of interest" description="Disordered" evidence="1">
    <location>
        <begin position="143"/>
        <end position="178"/>
    </location>
</feature>
<dbReference type="OrthoDB" id="8033859at2759"/>
<sequence length="248" mass="25785">TNRDTFYAETTIRDASTCTSAWSCSSNVFDAAKQICFGGPPGMNLACDGDIGGPLVIGKGLSAILVGIISFTDKTDDPICDTCIALTTTPTTTTAVPTTTTAVPTTTTAVPTTTTAVPTTHTTTTMPAVPTTMMMTSSTSMTATAVTGTSTAKSSPTSTPLTSRKTDPAVPGQEPSKTGAMTSCLSWLWNQLVWKTSERMTPAAARVKRSPRQARSGPFCCTNKPAVATSVTAYFEWIETAKAALLEG</sequence>
<dbReference type="SUPFAM" id="SSF50494">
    <property type="entry name" value="Trypsin-like serine proteases"/>
    <property type="match status" value="1"/>
</dbReference>
<accession>A0A7R9GK28</accession>
<dbReference type="GO" id="GO:0006508">
    <property type="term" value="P:proteolysis"/>
    <property type="evidence" value="ECO:0007669"/>
    <property type="project" value="InterPro"/>
</dbReference>
<evidence type="ECO:0000259" key="2">
    <source>
        <dbReference type="Pfam" id="PF00089"/>
    </source>
</evidence>
<dbReference type="InterPro" id="IPR009003">
    <property type="entry name" value="Peptidase_S1_PA"/>
</dbReference>
<dbReference type="Proteomes" id="UP000678499">
    <property type="component" value="Unassembled WGS sequence"/>
</dbReference>
<keyword evidence="4" id="KW-1185">Reference proteome</keyword>
<evidence type="ECO:0000256" key="1">
    <source>
        <dbReference type="SAM" id="MobiDB-lite"/>
    </source>
</evidence>